<keyword evidence="8" id="KW-0547">Nucleotide-binding</keyword>
<dbReference type="RefSeq" id="XP_053533120.1">
    <property type="nucleotide sequence ID" value="XM_053677145.1"/>
</dbReference>
<keyword evidence="8" id="KW-0067">ATP-binding</keyword>
<dbReference type="GO" id="GO:0033344">
    <property type="term" value="P:cholesterol efflux"/>
    <property type="evidence" value="ECO:0007669"/>
    <property type="project" value="TreeGrafter"/>
</dbReference>
<evidence type="ECO:0000256" key="3">
    <source>
        <dbReference type="ARBA" id="ARBA00022692"/>
    </source>
</evidence>
<dbReference type="KEGG" id="ipu:108261270"/>
<dbReference type="GO" id="GO:0034041">
    <property type="term" value="F:ABC-type sterol transporter activity"/>
    <property type="evidence" value="ECO:0007669"/>
    <property type="project" value="TreeGrafter"/>
</dbReference>
<evidence type="ECO:0000256" key="1">
    <source>
        <dbReference type="ARBA" id="ARBA00004141"/>
    </source>
</evidence>
<dbReference type="PANTHER" id="PTHR48041:SF75">
    <property type="entry name" value="ATP-BINDING CASSETTE SUB-FAMILY G MEMBER 4"/>
    <property type="match status" value="1"/>
</dbReference>
<evidence type="ECO:0000313" key="7">
    <source>
        <dbReference type="Proteomes" id="UP000221080"/>
    </source>
</evidence>
<keyword evidence="4" id="KW-1133">Transmembrane helix</keyword>
<name>A0A9F7QUE5_ICTPU</name>
<keyword evidence="5" id="KW-0472">Membrane</keyword>
<evidence type="ECO:0000313" key="8">
    <source>
        <dbReference type="RefSeq" id="XP_053533120.1"/>
    </source>
</evidence>
<sequence length="162" mass="17893">MELGKMSTAHLIKNLIHFGVEVTEEERKTFEVIEVASGEYGDLNPVLFEAVQGGMCSESDKKNCSDKSDPTSACPSQSYSDSGPIEKHTFATSTLTQFCILFKRSFVTICRDKVLPHLRVMSHLCIGVLIGLLYLNIGNDASKVFNNTGFLFFSMLSSCLVH</sequence>
<feature type="domain" description="ABC-2 type transporter transmembrane" evidence="6">
    <location>
        <begin position="96"/>
        <end position="159"/>
    </location>
</feature>
<dbReference type="Pfam" id="PF01061">
    <property type="entry name" value="ABC2_membrane"/>
    <property type="match status" value="1"/>
</dbReference>
<reference evidence="8" key="2">
    <citation type="submission" date="2025-08" db="UniProtKB">
        <authorList>
            <consortium name="RefSeq"/>
        </authorList>
    </citation>
    <scope>IDENTIFICATION</scope>
    <source>
        <tissue evidence="8">Blood</tissue>
    </source>
</reference>
<protein>
    <submittedName>
        <fullName evidence="8">ATP-binding cassette subfamily G member 4</fullName>
    </submittedName>
</protein>
<keyword evidence="2" id="KW-0813">Transport</keyword>
<dbReference type="GO" id="GO:0005524">
    <property type="term" value="F:ATP binding"/>
    <property type="evidence" value="ECO:0007669"/>
    <property type="project" value="UniProtKB-KW"/>
</dbReference>
<dbReference type="GO" id="GO:0005886">
    <property type="term" value="C:plasma membrane"/>
    <property type="evidence" value="ECO:0007669"/>
    <property type="project" value="TreeGrafter"/>
</dbReference>
<evidence type="ECO:0000256" key="5">
    <source>
        <dbReference type="ARBA" id="ARBA00023136"/>
    </source>
</evidence>
<evidence type="ECO:0000256" key="2">
    <source>
        <dbReference type="ARBA" id="ARBA00022448"/>
    </source>
</evidence>
<comment type="subcellular location">
    <subcellularLocation>
        <location evidence="1">Membrane</location>
        <topology evidence="1">Multi-pass membrane protein</topology>
    </subcellularLocation>
</comment>
<proteinExistence type="predicted"/>
<accession>A0A9F7QUE5</accession>
<dbReference type="AlphaFoldDB" id="A0A9F7QUE5"/>
<dbReference type="InterPro" id="IPR050352">
    <property type="entry name" value="ABCG_transporters"/>
</dbReference>
<dbReference type="GeneID" id="108261270"/>
<dbReference type="Proteomes" id="UP000221080">
    <property type="component" value="Chromosome 28"/>
</dbReference>
<dbReference type="OrthoDB" id="66620at2759"/>
<dbReference type="GO" id="GO:0042632">
    <property type="term" value="P:cholesterol homeostasis"/>
    <property type="evidence" value="ECO:0007669"/>
    <property type="project" value="TreeGrafter"/>
</dbReference>
<dbReference type="PANTHER" id="PTHR48041">
    <property type="entry name" value="ABC TRANSPORTER G FAMILY MEMBER 28"/>
    <property type="match status" value="1"/>
</dbReference>
<evidence type="ECO:0000259" key="6">
    <source>
        <dbReference type="Pfam" id="PF01061"/>
    </source>
</evidence>
<reference evidence="7" key="1">
    <citation type="journal article" date="2016" name="Nat. Commun.">
        <title>The channel catfish genome sequence provides insights into the evolution of scale formation in teleosts.</title>
        <authorList>
            <person name="Liu Z."/>
            <person name="Liu S."/>
            <person name="Yao J."/>
            <person name="Bao L."/>
            <person name="Zhang J."/>
            <person name="Li Y."/>
            <person name="Jiang C."/>
            <person name="Sun L."/>
            <person name="Wang R."/>
            <person name="Zhang Y."/>
            <person name="Zhou T."/>
            <person name="Zeng Q."/>
            <person name="Fu Q."/>
            <person name="Gao S."/>
            <person name="Li N."/>
            <person name="Koren S."/>
            <person name="Jiang Y."/>
            <person name="Zimin A."/>
            <person name="Xu P."/>
            <person name="Phillippy A.M."/>
            <person name="Geng X."/>
            <person name="Song L."/>
            <person name="Sun F."/>
            <person name="Li C."/>
            <person name="Wang X."/>
            <person name="Chen A."/>
            <person name="Jin Y."/>
            <person name="Yuan Z."/>
            <person name="Yang Y."/>
            <person name="Tan S."/>
            <person name="Peatman E."/>
            <person name="Lu J."/>
            <person name="Qin Z."/>
            <person name="Dunham R."/>
            <person name="Li Z."/>
            <person name="Sonstegard T."/>
            <person name="Feng J."/>
            <person name="Danzmann R.G."/>
            <person name="Schroeder S."/>
            <person name="Scheffler B."/>
            <person name="Duke M.V."/>
            <person name="Ballard L."/>
            <person name="Kucuktas H."/>
            <person name="Kaltenboeck L."/>
            <person name="Liu H."/>
            <person name="Armbruster J."/>
            <person name="Xie Y."/>
            <person name="Kirby M.L."/>
            <person name="Tian Y."/>
            <person name="Flanagan M.E."/>
            <person name="Mu W."/>
            <person name="Waldbieser G.C."/>
        </authorList>
    </citation>
    <scope>NUCLEOTIDE SEQUENCE [LARGE SCALE GENOMIC DNA]</scope>
    <source>
        <strain evidence="7">SDA103</strain>
    </source>
</reference>
<evidence type="ECO:0000256" key="4">
    <source>
        <dbReference type="ARBA" id="ARBA00022989"/>
    </source>
</evidence>
<keyword evidence="7" id="KW-1185">Reference proteome</keyword>
<dbReference type="InterPro" id="IPR013525">
    <property type="entry name" value="ABC2_TM"/>
</dbReference>
<organism evidence="7 8">
    <name type="scientific">Ictalurus punctatus</name>
    <name type="common">Channel catfish</name>
    <name type="synonym">Silurus punctatus</name>
    <dbReference type="NCBI Taxonomy" id="7998"/>
    <lineage>
        <taxon>Eukaryota</taxon>
        <taxon>Metazoa</taxon>
        <taxon>Chordata</taxon>
        <taxon>Craniata</taxon>
        <taxon>Vertebrata</taxon>
        <taxon>Euteleostomi</taxon>
        <taxon>Actinopterygii</taxon>
        <taxon>Neopterygii</taxon>
        <taxon>Teleostei</taxon>
        <taxon>Ostariophysi</taxon>
        <taxon>Siluriformes</taxon>
        <taxon>Ictaluridae</taxon>
        <taxon>Ictalurus</taxon>
    </lineage>
</organism>
<keyword evidence="3" id="KW-0812">Transmembrane</keyword>
<gene>
    <name evidence="8" type="primary">LOC108261270</name>
</gene>